<organism evidence="1 2">
    <name type="scientific">Eumeta variegata</name>
    <name type="common">Bagworm moth</name>
    <name type="synonym">Eumeta japonica</name>
    <dbReference type="NCBI Taxonomy" id="151549"/>
    <lineage>
        <taxon>Eukaryota</taxon>
        <taxon>Metazoa</taxon>
        <taxon>Ecdysozoa</taxon>
        <taxon>Arthropoda</taxon>
        <taxon>Hexapoda</taxon>
        <taxon>Insecta</taxon>
        <taxon>Pterygota</taxon>
        <taxon>Neoptera</taxon>
        <taxon>Endopterygota</taxon>
        <taxon>Lepidoptera</taxon>
        <taxon>Glossata</taxon>
        <taxon>Ditrysia</taxon>
        <taxon>Tineoidea</taxon>
        <taxon>Psychidae</taxon>
        <taxon>Oiketicinae</taxon>
        <taxon>Eumeta</taxon>
    </lineage>
</organism>
<protein>
    <recommendedName>
        <fullName evidence="3">Histone-lysine N-methyltransferase SETMAR</fullName>
    </recommendedName>
</protein>
<sequence length="158" mass="17758">MSVDIERARRKDEAIRASFRFELLLAVKHHTRRLFITGFQNSRSAVSISVTIFVMIARPPVSNKDIDDVCCMIKTDKHVTYHEIQASLGIGISQIQSMLHKHLNMKKPCSQWILHNLTEAQKTDRALGAVPCLADALQNQDCANFGSGTASYYVDLID</sequence>
<accession>A0A4C1Y1N4</accession>
<evidence type="ECO:0008006" key="3">
    <source>
        <dbReference type="Google" id="ProtNLM"/>
    </source>
</evidence>
<reference evidence="1 2" key="1">
    <citation type="journal article" date="2019" name="Commun. Biol.">
        <title>The bagworm genome reveals a unique fibroin gene that provides high tensile strength.</title>
        <authorList>
            <person name="Kono N."/>
            <person name="Nakamura H."/>
            <person name="Ohtoshi R."/>
            <person name="Tomita M."/>
            <person name="Numata K."/>
            <person name="Arakawa K."/>
        </authorList>
    </citation>
    <scope>NUCLEOTIDE SEQUENCE [LARGE SCALE GENOMIC DNA]</scope>
</reference>
<evidence type="ECO:0000313" key="1">
    <source>
        <dbReference type="EMBL" id="GBP70141.1"/>
    </source>
</evidence>
<evidence type="ECO:0000313" key="2">
    <source>
        <dbReference type="Proteomes" id="UP000299102"/>
    </source>
</evidence>
<comment type="caution">
    <text evidence="1">The sequence shown here is derived from an EMBL/GenBank/DDBJ whole genome shotgun (WGS) entry which is preliminary data.</text>
</comment>
<dbReference type="AlphaFoldDB" id="A0A4C1Y1N4"/>
<gene>
    <name evidence="1" type="ORF">EVAR_55461_1</name>
</gene>
<dbReference type="Proteomes" id="UP000299102">
    <property type="component" value="Unassembled WGS sequence"/>
</dbReference>
<keyword evidence="2" id="KW-1185">Reference proteome</keyword>
<proteinExistence type="predicted"/>
<dbReference type="OrthoDB" id="10017160at2759"/>
<name>A0A4C1Y1N4_EUMVA</name>
<dbReference type="EMBL" id="BGZK01001064">
    <property type="protein sequence ID" value="GBP70141.1"/>
    <property type="molecule type" value="Genomic_DNA"/>
</dbReference>